<evidence type="ECO:0000313" key="2">
    <source>
        <dbReference type="Proteomes" id="UP000789860"/>
    </source>
</evidence>
<feature type="non-terminal residue" evidence="1">
    <location>
        <position position="159"/>
    </location>
</feature>
<comment type="caution">
    <text evidence="1">The sequence shown here is derived from an EMBL/GenBank/DDBJ whole genome shotgun (WGS) entry which is preliminary data.</text>
</comment>
<organism evidence="1 2">
    <name type="scientific">Scutellospora calospora</name>
    <dbReference type="NCBI Taxonomy" id="85575"/>
    <lineage>
        <taxon>Eukaryota</taxon>
        <taxon>Fungi</taxon>
        <taxon>Fungi incertae sedis</taxon>
        <taxon>Mucoromycota</taxon>
        <taxon>Glomeromycotina</taxon>
        <taxon>Glomeromycetes</taxon>
        <taxon>Diversisporales</taxon>
        <taxon>Gigasporaceae</taxon>
        <taxon>Scutellospora</taxon>
    </lineage>
</organism>
<protein>
    <submittedName>
        <fullName evidence="1">4383_t:CDS:1</fullName>
    </submittedName>
</protein>
<accession>A0ACA9NML2</accession>
<dbReference type="Proteomes" id="UP000789860">
    <property type="component" value="Unassembled WGS sequence"/>
</dbReference>
<reference evidence="1" key="1">
    <citation type="submission" date="2021-06" db="EMBL/GenBank/DDBJ databases">
        <authorList>
            <person name="Kallberg Y."/>
            <person name="Tangrot J."/>
            <person name="Rosling A."/>
        </authorList>
    </citation>
    <scope>NUCLEOTIDE SEQUENCE</scope>
    <source>
        <strain evidence="1">AU212A</strain>
    </source>
</reference>
<keyword evidence="2" id="KW-1185">Reference proteome</keyword>
<proteinExistence type="predicted"/>
<evidence type="ECO:0000313" key="1">
    <source>
        <dbReference type="EMBL" id="CAG8660257.1"/>
    </source>
</evidence>
<gene>
    <name evidence="1" type="ORF">SCALOS_LOCUS9003</name>
</gene>
<sequence>TLASKFDPHKPLDNNSLYLSQDLKEWKQPLLLLSWLLHPEYQMTKFKSNITNLNHVYFTNFPFDEQSISHFKKEIFQFWSWATPDAKELAFVAQRIFGICVNAASVEYNTNFTELSSSDNKFKSEDIEERVFNEGNVSEELVDEMGKNEYVAKFNDYIT</sequence>
<dbReference type="EMBL" id="CAJVPM010025983">
    <property type="protein sequence ID" value="CAG8660257.1"/>
    <property type="molecule type" value="Genomic_DNA"/>
</dbReference>
<name>A0ACA9NML2_9GLOM</name>
<feature type="non-terminal residue" evidence="1">
    <location>
        <position position="1"/>
    </location>
</feature>